<evidence type="ECO:0000313" key="3">
    <source>
        <dbReference type="Ensembl" id="ENSGEVP00005023407.1"/>
    </source>
</evidence>
<reference evidence="3" key="1">
    <citation type="submission" date="2025-08" db="UniProtKB">
        <authorList>
            <consortium name="Ensembl"/>
        </authorList>
    </citation>
    <scope>IDENTIFICATION</scope>
</reference>
<evidence type="ECO:0000313" key="4">
    <source>
        <dbReference type="Proteomes" id="UP000694390"/>
    </source>
</evidence>
<name>A0A8C4YC57_9SAUR</name>
<dbReference type="InterPro" id="IPR013783">
    <property type="entry name" value="Ig-like_fold"/>
</dbReference>
<dbReference type="PANTHER" id="PTHR23411">
    <property type="entry name" value="TAPASIN"/>
    <property type="match status" value="1"/>
</dbReference>
<dbReference type="InterPro" id="IPR013106">
    <property type="entry name" value="Ig_V-set"/>
</dbReference>
<dbReference type="GeneTree" id="ENSGT00940000159200"/>
<evidence type="ECO:0000259" key="2">
    <source>
        <dbReference type="PROSITE" id="PS50835"/>
    </source>
</evidence>
<dbReference type="SUPFAM" id="SSF48726">
    <property type="entry name" value="Immunoglobulin"/>
    <property type="match status" value="2"/>
</dbReference>
<dbReference type="SMART" id="SM00407">
    <property type="entry name" value="IGc1"/>
    <property type="match status" value="1"/>
</dbReference>
<feature type="domain" description="Ig-like" evidence="2">
    <location>
        <begin position="750"/>
        <end position="871"/>
    </location>
</feature>
<dbReference type="Ensembl" id="ENSGEVT00005024611.1">
    <property type="protein sequence ID" value="ENSGEVP00005023407.1"/>
    <property type="gene ID" value="ENSGEVG00005016624.1"/>
</dbReference>
<dbReference type="PROSITE" id="PS00290">
    <property type="entry name" value="IG_MHC"/>
    <property type="match status" value="1"/>
</dbReference>
<dbReference type="OrthoDB" id="8929156at2759"/>
<keyword evidence="1" id="KW-0393">Immunoglobulin domain</keyword>
<dbReference type="Pfam" id="PF07686">
    <property type="entry name" value="V-set"/>
    <property type="match status" value="1"/>
</dbReference>
<dbReference type="Pfam" id="PF07654">
    <property type="entry name" value="C1-set"/>
    <property type="match status" value="1"/>
</dbReference>
<dbReference type="InterPro" id="IPR007110">
    <property type="entry name" value="Ig-like_dom"/>
</dbReference>
<protein>
    <recommendedName>
        <fullName evidence="2">Ig-like domain-containing protein</fullName>
    </recommendedName>
</protein>
<dbReference type="InterPro" id="IPR036179">
    <property type="entry name" value="Ig-like_dom_sf"/>
</dbReference>
<sequence>MPPLPPCCPLLPPRTTPTSHLPQCYPICSPHPAPPVPAPTTALLPAPAPQDNPYIPPAPVLPHLFTTPCSSSACPHYHPAACSCPPGQPLHPTCLSVTPSVHHTLLLQCLPPLPPCCPLLPPRTTPTSHLPQCYPICSPHPAPPVPAPTTTLLPAPAPQDNPYIPPAPVLPHLFTTLCSSSACPHYHPAARSCPPGQPLHPTCPSVTPSVHHTLLLQCLPPLPRCCPPLPPRTTPTSHLPQCYPICSPHPAPPVHVPTTTLLPTPAPRTTLHPTCPSVTPSVHHTLLLQCMPPLPPCSLLVPPRTTPTSHLPQCYPICSPHPAPPVPAPTTTLLPAPTPQDNPYIPPAPVLPHLFTTPCSSSACPHYHPAARSCPPGQPLHPTCPSVTPSVHHTLLLQCLPPLPPCCPLLPPRITPTSHLPQCYPICSPHPAPPVPAPTTTLLPTPAPQDNPYIPPAPVLPHLFTTPCSSSACPHYHPAARSCPLEQPLHLTCPSVTPSVHHTLLLQCLPPLPPCCLLLPPRTTPTSHLPQCYPICSPHPAPPVPAPTTTLLPAPAPQDNPYIPPAPVLSHLFTIPCSSPLLPPVLPHPVSYSPLLSPSFPSAPPLLRPAPQCPPTPLSGMSLIRLTMPHNCSPSLSPDSGGPCVVSPSWQGWALGCLISFSSPDPAGALHRVPLPAGGRRKEGELPSCEINTYIPQEAHVPWAAGLTPEHRSPLGLGGPWFISSIQVPPRGYGVSAVLKSEEAAMSLQPAVTMATAVLSVFSRTPHLHSRLGRDVLLDCGFTAPPGPFSVEWRYQYRGAGRVVLAYDGVSGRAHVAEEGAQLFLEEGRADADTNVSLRLSQVGVRHEGTYICTIYLPHLHAQQALELRITEPPVVMLRPDPLSVAPGAPAELVCEISGYYPLDVTVSWLRRGPGEAGGNLLEYVTETWESGHRRGPDGTYSLSSFARLAPVQPRDHGATYSCHVTHAALATPARRSIRLCVAGATGPSLEDAIGMFLAAFLLYGLFRLLGNKICPSGAEEKSKKSE</sequence>
<gene>
    <name evidence="3" type="primary">TAPBP</name>
</gene>
<accession>A0A8C4YC57</accession>
<dbReference type="InterPro" id="IPR003597">
    <property type="entry name" value="Ig_C1-set"/>
</dbReference>
<dbReference type="InterPro" id="IPR003599">
    <property type="entry name" value="Ig_sub"/>
</dbReference>
<dbReference type="InterPro" id="IPR003006">
    <property type="entry name" value="Ig/MHC_CS"/>
</dbReference>
<dbReference type="PROSITE" id="PS50835">
    <property type="entry name" value="IG_LIKE"/>
    <property type="match status" value="2"/>
</dbReference>
<proteinExistence type="predicted"/>
<dbReference type="Proteomes" id="UP000694390">
    <property type="component" value="Unassembled WGS sequence"/>
</dbReference>
<dbReference type="SMART" id="SM00409">
    <property type="entry name" value="IG"/>
    <property type="match status" value="2"/>
</dbReference>
<evidence type="ECO:0000256" key="1">
    <source>
        <dbReference type="ARBA" id="ARBA00023319"/>
    </source>
</evidence>
<feature type="domain" description="Ig-like" evidence="2">
    <location>
        <begin position="873"/>
        <end position="979"/>
    </location>
</feature>
<reference evidence="3" key="2">
    <citation type="submission" date="2025-09" db="UniProtKB">
        <authorList>
            <consortium name="Ensembl"/>
        </authorList>
    </citation>
    <scope>IDENTIFICATION</scope>
</reference>
<dbReference type="InterPro" id="IPR050380">
    <property type="entry name" value="Immune_Resp_Modulators"/>
</dbReference>
<dbReference type="AlphaFoldDB" id="A0A8C4YC57"/>
<dbReference type="Gene3D" id="2.60.40.10">
    <property type="entry name" value="Immunoglobulins"/>
    <property type="match status" value="3"/>
</dbReference>
<keyword evidence="4" id="KW-1185">Reference proteome</keyword>
<organism evidence="3 4">
    <name type="scientific">Gopherus evgoodei</name>
    <name type="common">Goodes thornscrub tortoise</name>
    <dbReference type="NCBI Taxonomy" id="1825980"/>
    <lineage>
        <taxon>Eukaryota</taxon>
        <taxon>Metazoa</taxon>
        <taxon>Chordata</taxon>
        <taxon>Craniata</taxon>
        <taxon>Vertebrata</taxon>
        <taxon>Euteleostomi</taxon>
        <taxon>Archelosauria</taxon>
        <taxon>Testudinata</taxon>
        <taxon>Testudines</taxon>
        <taxon>Cryptodira</taxon>
        <taxon>Durocryptodira</taxon>
        <taxon>Testudinoidea</taxon>
        <taxon>Testudinidae</taxon>
        <taxon>Gopherus</taxon>
    </lineage>
</organism>